<proteinExistence type="predicted"/>
<dbReference type="SUPFAM" id="SSF47807">
    <property type="entry name" value="5' to 3' exonuclease, C-terminal subdomain"/>
    <property type="match status" value="1"/>
</dbReference>
<name>A0A9W6YY84_AMBMO</name>
<feature type="region of interest" description="Disordered" evidence="3">
    <location>
        <begin position="195"/>
        <end position="215"/>
    </location>
</feature>
<protein>
    <submittedName>
        <fullName evidence="4">Unnamed protein product</fullName>
    </submittedName>
</protein>
<reference evidence="4" key="1">
    <citation type="submission" date="2023-04" db="EMBL/GenBank/DDBJ databases">
        <title>Ambrosiozyma monospora NBRC 1965.</title>
        <authorList>
            <person name="Ichikawa N."/>
            <person name="Sato H."/>
            <person name="Tonouchi N."/>
        </authorList>
    </citation>
    <scope>NUCLEOTIDE SEQUENCE</scope>
    <source>
        <strain evidence="4">NBRC 1965</strain>
    </source>
</reference>
<evidence type="ECO:0000256" key="2">
    <source>
        <dbReference type="ARBA" id="ARBA00023242"/>
    </source>
</evidence>
<dbReference type="PANTHER" id="PTHR16171">
    <property type="entry name" value="DNA REPAIR PROTEIN COMPLEMENTING XP-G CELLS-RELATED"/>
    <property type="match status" value="1"/>
</dbReference>
<evidence type="ECO:0000256" key="1">
    <source>
        <dbReference type="ARBA" id="ARBA00004123"/>
    </source>
</evidence>
<dbReference type="PANTHER" id="PTHR16171:SF7">
    <property type="entry name" value="DNA REPAIR PROTEIN RAD2"/>
    <property type="match status" value="1"/>
</dbReference>
<dbReference type="EMBL" id="BSXU01001231">
    <property type="protein sequence ID" value="GMG25203.1"/>
    <property type="molecule type" value="Genomic_DNA"/>
</dbReference>
<dbReference type="Proteomes" id="UP001165063">
    <property type="component" value="Unassembled WGS sequence"/>
</dbReference>
<dbReference type="InterPro" id="IPR008918">
    <property type="entry name" value="HhH2"/>
</dbReference>
<evidence type="ECO:0000313" key="5">
    <source>
        <dbReference type="Proteomes" id="UP001165063"/>
    </source>
</evidence>
<dbReference type="GO" id="GO:0003697">
    <property type="term" value="F:single-stranded DNA binding"/>
    <property type="evidence" value="ECO:0007669"/>
    <property type="project" value="TreeGrafter"/>
</dbReference>
<dbReference type="AlphaFoldDB" id="A0A9W6YY84"/>
<dbReference type="GO" id="GO:0005634">
    <property type="term" value="C:nucleus"/>
    <property type="evidence" value="ECO:0007669"/>
    <property type="project" value="UniProtKB-SubCell"/>
</dbReference>
<dbReference type="SMART" id="SM00279">
    <property type="entry name" value="HhH2"/>
    <property type="match status" value="1"/>
</dbReference>
<organism evidence="4 5">
    <name type="scientific">Ambrosiozyma monospora</name>
    <name type="common">Yeast</name>
    <name type="synonym">Endomycopsis monosporus</name>
    <dbReference type="NCBI Taxonomy" id="43982"/>
    <lineage>
        <taxon>Eukaryota</taxon>
        <taxon>Fungi</taxon>
        <taxon>Dikarya</taxon>
        <taxon>Ascomycota</taxon>
        <taxon>Saccharomycotina</taxon>
        <taxon>Pichiomycetes</taxon>
        <taxon>Pichiales</taxon>
        <taxon>Pichiaceae</taxon>
        <taxon>Ambrosiozyma</taxon>
    </lineage>
</organism>
<sequence>MFNEKNYVECYQMDDIEKYLGLNQVKFVELGIMLGSDYTEGLKGIGKVNAMEILADFGSLEEFEIWWSEYQQGKIEDISSQTAIRRKLRKKLNKSKFYINPNEIKSQNLVLMDAYMKPQVDNNKSAFKWGFPDLDRIRTLLMVRLRWPQAKIDEVLLPILQNLNKKNGSNLQSNLEQFFSVEKLQRKREIQMGKRLKEATEKLKEKSNSVKRQKR</sequence>
<keyword evidence="2" id="KW-0539">Nucleus</keyword>
<dbReference type="Gene3D" id="1.10.150.20">
    <property type="entry name" value="5' to 3' exonuclease, C-terminal subdomain"/>
    <property type="match status" value="1"/>
</dbReference>
<comment type="subcellular location">
    <subcellularLocation>
        <location evidence="1">Nucleus</location>
    </subcellularLocation>
</comment>
<feature type="compositionally biased region" description="Basic and acidic residues" evidence="3">
    <location>
        <begin position="195"/>
        <end position="208"/>
    </location>
</feature>
<dbReference type="OrthoDB" id="31113at2759"/>
<dbReference type="InterPro" id="IPR036279">
    <property type="entry name" value="5-3_exonuclease_C_sf"/>
</dbReference>
<evidence type="ECO:0000313" key="4">
    <source>
        <dbReference type="EMBL" id="GMG25203.1"/>
    </source>
</evidence>
<dbReference type="GO" id="GO:0004520">
    <property type="term" value="F:DNA endonuclease activity"/>
    <property type="evidence" value="ECO:0007669"/>
    <property type="project" value="TreeGrafter"/>
</dbReference>
<accession>A0A9W6YY84</accession>
<gene>
    <name evidence="4" type="ORF">Amon01_000307300</name>
</gene>
<evidence type="ECO:0000256" key="3">
    <source>
        <dbReference type="SAM" id="MobiDB-lite"/>
    </source>
</evidence>
<comment type="caution">
    <text evidence="4">The sequence shown here is derived from an EMBL/GenBank/DDBJ whole genome shotgun (WGS) entry which is preliminary data.</text>
</comment>
<keyword evidence="5" id="KW-1185">Reference proteome</keyword>